<reference evidence="7 8" key="1">
    <citation type="submission" date="2017-06" db="EMBL/GenBank/DDBJ databases">
        <title>Ant-infecting Ophiocordyceps genomes reveal a high diversity of potential behavioral manipulation genes and a possible major role for enterotoxins.</title>
        <authorList>
            <person name="De Bekker C."/>
            <person name="Evans H.C."/>
            <person name="Brachmann A."/>
            <person name="Hughes D.P."/>
        </authorList>
    </citation>
    <scope>NUCLEOTIDE SEQUENCE [LARGE SCALE GENOMIC DNA]</scope>
    <source>
        <strain evidence="7 8">Map64</strain>
    </source>
</reference>
<dbReference type="AlphaFoldDB" id="A0A2C5X7V7"/>
<keyword evidence="8" id="KW-1185">Reference proteome</keyword>
<dbReference type="GO" id="GO:0005576">
    <property type="term" value="C:extracellular region"/>
    <property type="evidence" value="ECO:0007669"/>
    <property type="project" value="UniProtKB-SubCell"/>
</dbReference>
<feature type="domain" description="AA1-like" evidence="6">
    <location>
        <begin position="38"/>
        <end position="165"/>
    </location>
</feature>
<accession>A0A2C5X7V7</accession>
<evidence type="ECO:0000256" key="4">
    <source>
        <dbReference type="ARBA" id="ARBA00023157"/>
    </source>
</evidence>
<sequence length="181" mass="20041">MRTSVLSSIVSAISLTLAAPYNPPSCGQKSSQISDFEVKDFDFHASYVFTTPAHQNSWGYANFTLANSVVDYTAQCTASSSQLNDFFYGNLVYQCKVPDQAGPASFTFNRPTGDLMINQTWYCPQEGSRYEAHGGTRLNLTCSEKYEQTPNWKPGQIYSIRTISCEHVSTQARITEITGVA</sequence>
<feature type="chain" id="PRO_5013174622" description="AA1-like domain-containing protein" evidence="5">
    <location>
        <begin position="19"/>
        <end position="181"/>
    </location>
</feature>
<gene>
    <name evidence="7" type="ORF">CDD81_1869</name>
</gene>
<evidence type="ECO:0000256" key="5">
    <source>
        <dbReference type="SAM" id="SignalP"/>
    </source>
</evidence>
<organism evidence="7 8">
    <name type="scientific">Ophiocordyceps australis</name>
    <dbReference type="NCBI Taxonomy" id="1399860"/>
    <lineage>
        <taxon>Eukaryota</taxon>
        <taxon>Fungi</taxon>
        <taxon>Dikarya</taxon>
        <taxon>Ascomycota</taxon>
        <taxon>Pezizomycotina</taxon>
        <taxon>Sordariomycetes</taxon>
        <taxon>Hypocreomycetidae</taxon>
        <taxon>Hypocreales</taxon>
        <taxon>Ophiocordycipitaceae</taxon>
        <taxon>Ophiocordyceps</taxon>
    </lineage>
</organism>
<evidence type="ECO:0000256" key="3">
    <source>
        <dbReference type="ARBA" id="ARBA00022729"/>
    </source>
</evidence>
<keyword evidence="4" id="KW-1015">Disulfide bond</keyword>
<feature type="signal peptide" evidence="5">
    <location>
        <begin position="1"/>
        <end position="18"/>
    </location>
</feature>
<name>A0A2C5X7V7_9HYPO</name>
<evidence type="ECO:0000256" key="2">
    <source>
        <dbReference type="ARBA" id="ARBA00022525"/>
    </source>
</evidence>
<keyword evidence="3 5" id="KW-0732">Signal</keyword>
<evidence type="ECO:0000313" key="7">
    <source>
        <dbReference type="EMBL" id="PHH60279.1"/>
    </source>
</evidence>
<dbReference type="Proteomes" id="UP000226192">
    <property type="component" value="Unassembled WGS sequence"/>
</dbReference>
<protein>
    <recommendedName>
        <fullName evidence="6">AA1-like domain-containing protein</fullName>
    </recommendedName>
</protein>
<evidence type="ECO:0000256" key="1">
    <source>
        <dbReference type="ARBA" id="ARBA00004613"/>
    </source>
</evidence>
<dbReference type="OrthoDB" id="3539798at2759"/>
<evidence type="ECO:0000313" key="8">
    <source>
        <dbReference type="Proteomes" id="UP000226192"/>
    </source>
</evidence>
<evidence type="ECO:0000259" key="6">
    <source>
        <dbReference type="Pfam" id="PF16541"/>
    </source>
</evidence>
<comment type="subcellular location">
    <subcellularLocation>
        <location evidence="1">Secreted</location>
    </subcellularLocation>
</comment>
<dbReference type="Pfam" id="PF16541">
    <property type="entry name" value="AltA1"/>
    <property type="match status" value="1"/>
</dbReference>
<proteinExistence type="predicted"/>
<keyword evidence="2" id="KW-0964">Secreted</keyword>
<comment type="caution">
    <text evidence="7">The sequence shown here is derived from an EMBL/GenBank/DDBJ whole genome shotgun (WGS) entry which is preliminary data.</text>
</comment>
<dbReference type="EMBL" id="NJET01000154">
    <property type="protein sequence ID" value="PHH60279.1"/>
    <property type="molecule type" value="Genomic_DNA"/>
</dbReference>
<dbReference type="InterPro" id="IPR032382">
    <property type="entry name" value="AltA1"/>
</dbReference>